<organism evidence="1">
    <name type="scientific">Vibrio chaetopteri</name>
    <dbReference type="NCBI Taxonomy" id="3016528"/>
    <lineage>
        <taxon>Bacteria</taxon>
        <taxon>Pseudomonadati</taxon>
        <taxon>Pseudomonadota</taxon>
        <taxon>Gammaproteobacteria</taxon>
        <taxon>Vibrionales</taxon>
        <taxon>Vibrionaceae</taxon>
        <taxon>Vibrio</taxon>
    </lineage>
</organism>
<protein>
    <submittedName>
        <fullName evidence="1">Uncharacterized protein</fullName>
    </submittedName>
</protein>
<accession>A0AAU8BEZ4</accession>
<proteinExistence type="predicted"/>
<dbReference type="EMBL" id="CP115920">
    <property type="protein sequence ID" value="XCD14902.1"/>
    <property type="molecule type" value="Genomic_DNA"/>
</dbReference>
<dbReference type="AlphaFoldDB" id="A0AAU8BEZ4"/>
<gene>
    <name evidence="1" type="ORF">PG915_09840</name>
</gene>
<reference evidence="1" key="1">
    <citation type="submission" date="2023-01" db="EMBL/GenBank/DDBJ databases">
        <title>Vibrio sp. CB1-14 genome sequencing.</title>
        <authorList>
            <person name="Otstavnykh N."/>
            <person name="Isaeva M."/>
            <person name="Meleshko D."/>
        </authorList>
    </citation>
    <scope>NUCLEOTIDE SEQUENCE</scope>
    <source>
        <strain evidence="1">CB1-14</strain>
    </source>
</reference>
<dbReference type="KEGG" id="vck:PG915_09840"/>
<dbReference type="RefSeq" id="WP_353496369.1">
    <property type="nucleotide sequence ID" value="NZ_CP115920.1"/>
</dbReference>
<evidence type="ECO:0000313" key="1">
    <source>
        <dbReference type="EMBL" id="XCD14902.1"/>
    </source>
</evidence>
<sequence>MNTELKQKIEELLLLAKSQGVSIIGLVDSPESNDCRIFKSLELDCKAGTRNLDSLLMGQHCKMDKECCKTCNLAKPRVSDDGLAILFSELREEEAV</sequence>
<name>A0AAU8BEZ4_9VIBR</name>